<keyword evidence="11" id="KW-1185">Reference proteome</keyword>
<dbReference type="FunFam" id="1.10.630.10:FF:000018">
    <property type="entry name" value="Cytochrome P450 monooxygenase"/>
    <property type="match status" value="1"/>
</dbReference>
<dbReference type="PROSITE" id="PS00086">
    <property type="entry name" value="CYTOCHROME_P450"/>
    <property type="match status" value="1"/>
</dbReference>
<accession>A0A1H3HBY1</accession>
<evidence type="ECO:0000256" key="6">
    <source>
        <dbReference type="ARBA" id="ARBA00023004"/>
    </source>
</evidence>
<evidence type="ECO:0000256" key="5">
    <source>
        <dbReference type="ARBA" id="ARBA00023002"/>
    </source>
</evidence>
<evidence type="ECO:0000256" key="8">
    <source>
        <dbReference type="ARBA" id="ARBA00055433"/>
    </source>
</evidence>
<keyword evidence="3 9" id="KW-0349">Heme</keyword>
<comment type="similarity">
    <text evidence="2 9">Belongs to the cytochrome P450 family.</text>
</comment>
<dbReference type="Proteomes" id="UP000199515">
    <property type="component" value="Unassembled WGS sequence"/>
</dbReference>
<comment type="function">
    <text evidence="8">Involved in the coupling of aromatic side chains of the heptapeptide of vancomycin.</text>
</comment>
<gene>
    <name evidence="10" type="ORF">SAMN05421504_104583</name>
</gene>
<dbReference type="InterPro" id="IPR036396">
    <property type="entry name" value="Cyt_P450_sf"/>
</dbReference>
<evidence type="ECO:0000256" key="4">
    <source>
        <dbReference type="ARBA" id="ARBA00022723"/>
    </source>
</evidence>
<dbReference type="OrthoDB" id="141712at2"/>
<dbReference type="SUPFAM" id="SSF48264">
    <property type="entry name" value="Cytochrome P450"/>
    <property type="match status" value="1"/>
</dbReference>
<keyword evidence="5 9" id="KW-0560">Oxidoreductase</keyword>
<dbReference type="PANTHER" id="PTHR46696">
    <property type="entry name" value="P450, PUTATIVE (EUROFUNG)-RELATED"/>
    <property type="match status" value="1"/>
</dbReference>
<dbReference type="AlphaFoldDB" id="A0A1H3HBY1"/>
<reference evidence="10 11" key="1">
    <citation type="submission" date="2016-10" db="EMBL/GenBank/DDBJ databases">
        <authorList>
            <person name="de Groot N.N."/>
        </authorList>
    </citation>
    <scope>NUCLEOTIDE SEQUENCE [LARGE SCALE GENOMIC DNA]</scope>
    <source>
        <strain evidence="10 11">CPCC 202699</strain>
    </source>
</reference>
<keyword evidence="6 9" id="KW-0408">Iron</keyword>
<protein>
    <submittedName>
        <fullName evidence="10">Cytochrome P450</fullName>
    </submittedName>
</protein>
<evidence type="ECO:0000256" key="3">
    <source>
        <dbReference type="ARBA" id="ARBA00022617"/>
    </source>
</evidence>
<dbReference type="PANTHER" id="PTHR46696:SF1">
    <property type="entry name" value="CYTOCHROME P450 YJIB-RELATED"/>
    <property type="match status" value="1"/>
</dbReference>
<dbReference type="GO" id="GO:0016705">
    <property type="term" value="F:oxidoreductase activity, acting on paired donors, with incorporation or reduction of molecular oxygen"/>
    <property type="evidence" value="ECO:0007669"/>
    <property type="project" value="InterPro"/>
</dbReference>
<evidence type="ECO:0000256" key="1">
    <source>
        <dbReference type="ARBA" id="ARBA00004660"/>
    </source>
</evidence>
<dbReference type="InterPro" id="IPR017972">
    <property type="entry name" value="Cyt_P450_CS"/>
</dbReference>
<keyword evidence="4 9" id="KW-0479">Metal-binding</keyword>
<comment type="pathway">
    <text evidence="1">Antibiotic biosynthesis; vancomycin biosynthesis.</text>
</comment>
<evidence type="ECO:0000256" key="2">
    <source>
        <dbReference type="ARBA" id="ARBA00010617"/>
    </source>
</evidence>
<dbReference type="InterPro" id="IPR001128">
    <property type="entry name" value="Cyt_P450"/>
</dbReference>
<evidence type="ECO:0000313" key="10">
    <source>
        <dbReference type="EMBL" id="SDY12388.1"/>
    </source>
</evidence>
<dbReference type="STRING" id="589385.SAMN05421504_104583"/>
<name>A0A1H3HBY1_9PSEU</name>
<dbReference type="Gene3D" id="1.10.630.10">
    <property type="entry name" value="Cytochrome P450"/>
    <property type="match status" value="1"/>
</dbReference>
<dbReference type="EMBL" id="FNON01000004">
    <property type="protein sequence ID" value="SDY12388.1"/>
    <property type="molecule type" value="Genomic_DNA"/>
</dbReference>
<dbReference type="GO" id="GO:0005506">
    <property type="term" value="F:iron ion binding"/>
    <property type="evidence" value="ECO:0007669"/>
    <property type="project" value="InterPro"/>
</dbReference>
<dbReference type="PRINTS" id="PR00359">
    <property type="entry name" value="BP450"/>
</dbReference>
<dbReference type="PRINTS" id="PR00385">
    <property type="entry name" value="P450"/>
</dbReference>
<dbReference type="Pfam" id="PF00067">
    <property type="entry name" value="p450"/>
    <property type="match status" value="1"/>
</dbReference>
<organism evidence="10 11">
    <name type="scientific">Amycolatopsis xylanica</name>
    <dbReference type="NCBI Taxonomy" id="589385"/>
    <lineage>
        <taxon>Bacteria</taxon>
        <taxon>Bacillati</taxon>
        <taxon>Actinomycetota</taxon>
        <taxon>Actinomycetes</taxon>
        <taxon>Pseudonocardiales</taxon>
        <taxon>Pseudonocardiaceae</taxon>
        <taxon>Amycolatopsis</taxon>
    </lineage>
</organism>
<evidence type="ECO:0000313" key="11">
    <source>
        <dbReference type="Proteomes" id="UP000199515"/>
    </source>
</evidence>
<evidence type="ECO:0000256" key="9">
    <source>
        <dbReference type="RuleBase" id="RU000461"/>
    </source>
</evidence>
<dbReference type="RefSeq" id="WP_091291526.1">
    <property type="nucleotide sequence ID" value="NZ_FNON01000004.1"/>
</dbReference>
<sequence length="399" mass="44554">MPESELTHWPVQRTCPFSLPAEYEKLRERSPVLRVRLPSGFDAWVISGLQDIRSMLTDPRFSSDRHNPGFPKIAEGLVAMPDFRASLNEMDAPEHGPKRREVLAEFTVRRMKALSPRIKEIVDAQLDLILRGPKPVDLVSTLSLPVPSLVICELLGVPYTDHDFFQTRTQAMISRSYTPEQRHLATKELLKFLDELVTAKVAEPTDDLLGRLVLKQRENGGIRHREIVELAFLLLGAGHETTAASISLGVVAFLKYPEQLEKALSSPEKMFDAVEELQRFFTIAEAAGARVALEDVELGGVLIRKGEGVIPLSNLADRDLGAFENPDTFDIDRGARSHVAFGHGMHQCLGANLARVQLQVVFESLFRRIPGLRPAIPVAEMAFKADSEIYGMHELPVTW</sequence>
<dbReference type="InterPro" id="IPR002397">
    <property type="entry name" value="Cyt_P450_B"/>
</dbReference>
<keyword evidence="7 9" id="KW-0503">Monooxygenase</keyword>
<dbReference type="GO" id="GO:0004497">
    <property type="term" value="F:monooxygenase activity"/>
    <property type="evidence" value="ECO:0007669"/>
    <property type="project" value="UniProtKB-KW"/>
</dbReference>
<proteinExistence type="inferred from homology"/>
<dbReference type="CDD" id="cd11030">
    <property type="entry name" value="CYP105-like"/>
    <property type="match status" value="1"/>
</dbReference>
<evidence type="ECO:0000256" key="7">
    <source>
        <dbReference type="ARBA" id="ARBA00023033"/>
    </source>
</evidence>
<dbReference type="GO" id="GO:0020037">
    <property type="term" value="F:heme binding"/>
    <property type="evidence" value="ECO:0007669"/>
    <property type="project" value="InterPro"/>
</dbReference>